<dbReference type="GO" id="GO:0048471">
    <property type="term" value="C:perinuclear region of cytoplasm"/>
    <property type="evidence" value="ECO:0007669"/>
    <property type="project" value="TreeGrafter"/>
</dbReference>
<protein>
    <submittedName>
        <fullName evidence="4">RNI-like protein</fullName>
    </submittedName>
</protein>
<keyword evidence="5" id="KW-1185">Reference proteome</keyword>
<dbReference type="SMART" id="SM00368">
    <property type="entry name" value="LRR_RI"/>
    <property type="match status" value="5"/>
</dbReference>
<dbReference type="GO" id="GO:0005634">
    <property type="term" value="C:nucleus"/>
    <property type="evidence" value="ECO:0007669"/>
    <property type="project" value="TreeGrafter"/>
</dbReference>
<evidence type="ECO:0000313" key="5">
    <source>
        <dbReference type="Proteomes" id="UP000235672"/>
    </source>
</evidence>
<dbReference type="GO" id="GO:0005096">
    <property type="term" value="F:GTPase activator activity"/>
    <property type="evidence" value="ECO:0007669"/>
    <property type="project" value="UniProtKB-KW"/>
</dbReference>
<dbReference type="PANTHER" id="PTHR24113">
    <property type="entry name" value="RAN GTPASE-ACTIVATING PROTEIN 1"/>
    <property type="match status" value="1"/>
</dbReference>
<dbReference type="InterPro" id="IPR032675">
    <property type="entry name" value="LRR_dom_sf"/>
</dbReference>
<sequence length="557" mass="62056">MPRFGSINSRFSGTIFGALSPEGRTSYQHYSPHYPRHPRQTHPCQRVILISPNPPNTSQIRSTGSQTILKMTEDASTSIDHLLTTDYTMEDQISTLHSIEHGDFSNEEGIQALPRRRPKSQRPLAMQLASIMYPEDTDIAAIIKYERLISLAKSIVRNKQKTRLAPKSQARMLHIQGPWAGQVFDPVDLKGPDAIPMPVEIGKTEDFAPIFEFLAHESFEDASRNGFRPNLDFLRKNEEFTGNVPLLEFRRGIIYEDGRLDLCKKVVGPTHIGTLMESLESNEQIRHFLLGNNVISTTGAKKIAEFIQKYPDHMETWYLAGYHLTCHGLSLLVPRMITSSTITNLWFKRNPFGPEAAPVLANLVLLTRNLRTLDLETTQLGDEGTRQCIDAITGYPSPLRNLYLNANSIGEGAYESLGKYLGDPNCKLESLFLSINLIGDTGMLLLAPGLVKNKTLKRFMCASSSLTGKDLGASQTTKAHVQKFNYFDNTSVEALKALIMIPSLRWLNVGGTVISNSGVEEIRVAIGRSELDSAPVVKSCPLALRKQLAKNQAKHFP</sequence>
<evidence type="ECO:0000256" key="3">
    <source>
        <dbReference type="ARBA" id="ARBA00022737"/>
    </source>
</evidence>
<gene>
    <name evidence="4" type="ORF">NA56DRAFT_756300</name>
</gene>
<dbReference type="GO" id="GO:0006913">
    <property type="term" value="P:nucleocytoplasmic transport"/>
    <property type="evidence" value="ECO:0007669"/>
    <property type="project" value="TreeGrafter"/>
</dbReference>
<evidence type="ECO:0000256" key="2">
    <source>
        <dbReference type="ARBA" id="ARBA00022614"/>
    </source>
</evidence>
<name>A0A2J6PFK3_9HELO</name>
<keyword evidence="3" id="KW-0677">Repeat</keyword>
<accession>A0A2J6PFK3</accession>
<dbReference type="OrthoDB" id="333024at2759"/>
<dbReference type="SUPFAM" id="SSF52047">
    <property type="entry name" value="RNI-like"/>
    <property type="match status" value="1"/>
</dbReference>
<dbReference type="AlphaFoldDB" id="A0A2J6PFK3"/>
<dbReference type="Gene3D" id="3.80.10.10">
    <property type="entry name" value="Ribonuclease Inhibitor"/>
    <property type="match status" value="1"/>
</dbReference>
<dbReference type="GO" id="GO:0005829">
    <property type="term" value="C:cytosol"/>
    <property type="evidence" value="ECO:0007669"/>
    <property type="project" value="TreeGrafter"/>
</dbReference>
<proteinExistence type="predicted"/>
<dbReference type="InterPro" id="IPR027038">
    <property type="entry name" value="RanGap"/>
</dbReference>
<dbReference type="STRING" id="1745343.A0A2J6PFK3"/>
<organism evidence="4 5">
    <name type="scientific">Hyaloscypha hepaticicola</name>
    <dbReference type="NCBI Taxonomy" id="2082293"/>
    <lineage>
        <taxon>Eukaryota</taxon>
        <taxon>Fungi</taxon>
        <taxon>Dikarya</taxon>
        <taxon>Ascomycota</taxon>
        <taxon>Pezizomycotina</taxon>
        <taxon>Leotiomycetes</taxon>
        <taxon>Helotiales</taxon>
        <taxon>Hyaloscyphaceae</taxon>
        <taxon>Hyaloscypha</taxon>
    </lineage>
</organism>
<reference evidence="4 5" key="1">
    <citation type="submission" date="2016-05" db="EMBL/GenBank/DDBJ databases">
        <title>A degradative enzymes factory behind the ericoid mycorrhizal symbiosis.</title>
        <authorList>
            <consortium name="DOE Joint Genome Institute"/>
            <person name="Martino E."/>
            <person name="Morin E."/>
            <person name="Grelet G."/>
            <person name="Kuo A."/>
            <person name="Kohler A."/>
            <person name="Daghino S."/>
            <person name="Barry K."/>
            <person name="Choi C."/>
            <person name="Cichocki N."/>
            <person name="Clum A."/>
            <person name="Copeland A."/>
            <person name="Hainaut M."/>
            <person name="Haridas S."/>
            <person name="Labutti K."/>
            <person name="Lindquist E."/>
            <person name="Lipzen A."/>
            <person name="Khouja H.-R."/>
            <person name="Murat C."/>
            <person name="Ohm R."/>
            <person name="Olson A."/>
            <person name="Spatafora J."/>
            <person name="Veneault-Fourrey C."/>
            <person name="Henrissat B."/>
            <person name="Grigoriev I."/>
            <person name="Martin F."/>
            <person name="Perotto S."/>
        </authorList>
    </citation>
    <scope>NUCLEOTIDE SEQUENCE [LARGE SCALE GENOMIC DNA]</scope>
    <source>
        <strain evidence="4 5">UAMH 7357</strain>
    </source>
</reference>
<dbReference type="Proteomes" id="UP000235672">
    <property type="component" value="Unassembled WGS sequence"/>
</dbReference>
<dbReference type="GO" id="GO:0031267">
    <property type="term" value="F:small GTPase binding"/>
    <property type="evidence" value="ECO:0007669"/>
    <property type="project" value="TreeGrafter"/>
</dbReference>
<evidence type="ECO:0000256" key="1">
    <source>
        <dbReference type="ARBA" id="ARBA00022468"/>
    </source>
</evidence>
<dbReference type="EMBL" id="KZ613542">
    <property type="protein sequence ID" value="PMD12794.1"/>
    <property type="molecule type" value="Genomic_DNA"/>
</dbReference>
<keyword evidence="2" id="KW-0433">Leucine-rich repeat</keyword>
<evidence type="ECO:0000313" key="4">
    <source>
        <dbReference type="EMBL" id="PMD12794.1"/>
    </source>
</evidence>
<dbReference type="PANTHER" id="PTHR24113:SF12">
    <property type="entry name" value="RAN GTPASE-ACTIVATING PROTEIN 1"/>
    <property type="match status" value="1"/>
</dbReference>
<keyword evidence="1" id="KW-0343">GTPase activation</keyword>